<keyword evidence="3" id="KW-1185">Reference proteome</keyword>
<comment type="caution">
    <text evidence="2">The sequence shown here is derived from an EMBL/GenBank/DDBJ whole genome shotgun (WGS) entry which is preliminary data.</text>
</comment>
<proteinExistence type="predicted"/>
<feature type="non-terminal residue" evidence="2">
    <location>
        <position position="1"/>
    </location>
</feature>
<accession>A0A1R0GUR4</accession>
<evidence type="ECO:0000313" key="2">
    <source>
        <dbReference type="EMBL" id="OLY80611.1"/>
    </source>
</evidence>
<reference evidence="2 3" key="1">
    <citation type="journal article" date="2016" name="Mol. Biol. Evol.">
        <title>Genome-Wide Survey of Gut Fungi (Harpellales) Reveals the First Horizontally Transferred Ubiquitin Gene from a Mosquito Host.</title>
        <authorList>
            <person name="Wang Y."/>
            <person name="White M.M."/>
            <person name="Kvist S."/>
            <person name="Moncalvo J.M."/>
        </authorList>
    </citation>
    <scope>NUCLEOTIDE SEQUENCE [LARGE SCALE GENOMIC DNA]</scope>
    <source>
        <strain evidence="2 3">ALG-7-W6</strain>
    </source>
</reference>
<dbReference type="OrthoDB" id="5629191at2759"/>
<evidence type="ECO:0000256" key="1">
    <source>
        <dbReference type="SAM" id="MobiDB-lite"/>
    </source>
</evidence>
<gene>
    <name evidence="2" type="ORF">AYI68_g5289</name>
</gene>
<dbReference type="EMBL" id="LSSL01003315">
    <property type="protein sequence ID" value="OLY80611.1"/>
    <property type="molecule type" value="Genomic_DNA"/>
</dbReference>
<protein>
    <submittedName>
        <fullName evidence="2">Uncharacterized protein</fullName>
    </submittedName>
</protein>
<dbReference type="AlphaFoldDB" id="A0A1R0GUR4"/>
<feature type="region of interest" description="Disordered" evidence="1">
    <location>
        <begin position="1"/>
        <end position="37"/>
    </location>
</feature>
<feature type="compositionally biased region" description="Low complexity" evidence="1">
    <location>
        <begin position="1"/>
        <end position="11"/>
    </location>
</feature>
<name>A0A1R0GUR4_9FUNG</name>
<dbReference type="Proteomes" id="UP000187455">
    <property type="component" value="Unassembled WGS sequence"/>
</dbReference>
<organism evidence="2 3">
    <name type="scientific">Smittium mucronatum</name>
    <dbReference type="NCBI Taxonomy" id="133383"/>
    <lineage>
        <taxon>Eukaryota</taxon>
        <taxon>Fungi</taxon>
        <taxon>Fungi incertae sedis</taxon>
        <taxon>Zoopagomycota</taxon>
        <taxon>Kickxellomycotina</taxon>
        <taxon>Harpellomycetes</taxon>
        <taxon>Harpellales</taxon>
        <taxon>Legeriomycetaceae</taxon>
        <taxon>Smittium</taxon>
    </lineage>
</organism>
<sequence length="120" mass="12867">IAPASTPSSASIDPKSPGLSSPPPHLQATPSKRPVSTVGNGLANEIINDKKKNLHIQLSILSTFTRLQILLPSSNSIQSSDYYSSLTAPSQSTDLLLNHSPHSNGFVDFSLPKFILDFKK</sequence>
<evidence type="ECO:0000313" key="3">
    <source>
        <dbReference type="Proteomes" id="UP000187455"/>
    </source>
</evidence>